<reference evidence="2" key="1">
    <citation type="submission" date="2020-10" db="EMBL/GenBank/DDBJ databases">
        <title>Connecting structure to function with the recovery of over 1000 high-quality activated sludge metagenome-assembled genomes encoding full-length rRNA genes using long-read sequencing.</title>
        <authorList>
            <person name="Singleton C.M."/>
            <person name="Petriglieri F."/>
            <person name="Kristensen J.M."/>
            <person name="Kirkegaard R.H."/>
            <person name="Michaelsen T.Y."/>
            <person name="Andersen M.H."/>
            <person name="Karst S.M."/>
            <person name="Dueholm M.S."/>
            <person name="Nielsen P.H."/>
            <person name="Albertsen M."/>
        </authorList>
    </citation>
    <scope>NUCLEOTIDE SEQUENCE</scope>
    <source>
        <strain evidence="2">OdNE_18-Q3-R46-58_BAT3C.305</strain>
    </source>
</reference>
<dbReference type="PANTHER" id="PTHR30441:SF8">
    <property type="entry name" value="DUF748 DOMAIN-CONTAINING PROTEIN"/>
    <property type="match status" value="1"/>
</dbReference>
<evidence type="ECO:0008006" key="4">
    <source>
        <dbReference type="Google" id="ProtNLM"/>
    </source>
</evidence>
<organism evidence="2 3">
    <name type="scientific">Candidatus Dechloromonas phosphorivorans</name>
    <dbReference type="NCBI Taxonomy" id="2899244"/>
    <lineage>
        <taxon>Bacteria</taxon>
        <taxon>Pseudomonadati</taxon>
        <taxon>Pseudomonadota</taxon>
        <taxon>Betaproteobacteria</taxon>
        <taxon>Rhodocyclales</taxon>
        <taxon>Azonexaceae</taxon>
        <taxon>Dechloromonas</taxon>
    </lineage>
</organism>
<sequence>MDQKLVYAKTPIGDEAVRQRKGVVRRNLRMVLVQINGKISVEELGAKLGNPSLVENALRDLERGGYIAPSLQAASVWQESKLQFDKLKESGESFDSGKSLSRLDSQAVSSAPSAFGEPILPASWRTKDVKENWTERHASRAPRHTLLVYLVFGLVAAGLVATAVLAFFPYGRFKPAIENELTRVWQVPVRVGDIRLNLMPEPGLLLTDVRIGEGDESLIENIRVHTIVAMLGSGVQVLPRIEISGGAVAADHLVGLFAADNPQRWKSQQWLLKQVVVENLSVTAGSLFFAELSGDVTFHADGRIEQASLRTIGNTLRITAEPTPQGATLQIDGVGWRPAEEFPLTFDSLHASGLLHKGRLIISSFDIRALGGGLKGSWLVEWNEGLAMIGDAMLERLSCRKVTAVFAPSLSLEGDLMGSFRMHGAGRDWESMWENMDGALDALIVRGVLNGANLAEATRRGRGSIVRAGSTKFDRLAVSITINRRQISGRSLVMDAEQFAATGQFFATRDRRVDSKLLVSTRNQGSSQILPVRVSGTLPSLVAVVR</sequence>
<evidence type="ECO:0000313" key="3">
    <source>
        <dbReference type="Proteomes" id="UP000808146"/>
    </source>
</evidence>
<proteinExistence type="predicted"/>
<accession>A0A9D7LRJ8</accession>
<dbReference type="Proteomes" id="UP000808146">
    <property type="component" value="Unassembled WGS sequence"/>
</dbReference>
<dbReference type="AlphaFoldDB" id="A0A9D7LRJ8"/>
<comment type="caution">
    <text evidence="2">The sequence shown here is derived from an EMBL/GenBank/DDBJ whole genome shotgun (WGS) entry which is preliminary data.</text>
</comment>
<dbReference type="EMBL" id="JADKBR010000015">
    <property type="protein sequence ID" value="MBK8890873.1"/>
    <property type="molecule type" value="Genomic_DNA"/>
</dbReference>
<keyword evidence="1" id="KW-1133">Transmembrane helix</keyword>
<dbReference type="GO" id="GO:0005886">
    <property type="term" value="C:plasma membrane"/>
    <property type="evidence" value="ECO:0007669"/>
    <property type="project" value="TreeGrafter"/>
</dbReference>
<keyword evidence="1" id="KW-0812">Transmembrane</keyword>
<evidence type="ECO:0000313" key="2">
    <source>
        <dbReference type="EMBL" id="MBK8890873.1"/>
    </source>
</evidence>
<dbReference type="GO" id="GO:0090313">
    <property type="term" value="P:regulation of protein targeting to membrane"/>
    <property type="evidence" value="ECO:0007669"/>
    <property type="project" value="TreeGrafter"/>
</dbReference>
<dbReference type="PANTHER" id="PTHR30441">
    <property type="entry name" value="DUF748 DOMAIN-CONTAINING PROTEIN"/>
    <property type="match status" value="1"/>
</dbReference>
<keyword evidence="1" id="KW-0472">Membrane</keyword>
<protein>
    <recommendedName>
        <fullName evidence="4">AsmA-like C-terminal domain-containing protein</fullName>
    </recommendedName>
</protein>
<feature type="transmembrane region" description="Helical" evidence="1">
    <location>
        <begin position="146"/>
        <end position="170"/>
    </location>
</feature>
<dbReference type="InterPro" id="IPR052894">
    <property type="entry name" value="AsmA-related"/>
</dbReference>
<gene>
    <name evidence="2" type="ORF">IPN75_11045</name>
</gene>
<evidence type="ECO:0000256" key="1">
    <source>
        <dbReference type="SAM" id="Phobius"/>
    </source>
</evidence>
<name>A0A9D7LRJ8_9RHOO</name>